<evidence type="ECO:0000313" key="1">
    <source>
        <dbReference type="EMBL" id="KKO10780.1"/>
    </source>
</evidence>
<gene>
    <name evidence="1" type="ORF">LCGC14_0022630</name>
</gene>
<organism evidence="1">
    <name type="scientific">marine sediment metagenome</name>
    <dbReference type="NCBI Taxonomy" id="412755"/>
    <lineage>
        <taxon>unclassified sequences</taxon>
        <taxon>metagenomes</taxon>
        <taxon>ecological metagenomes</taxon>
    </lineage>
</organism>
<reference evidence="1" key="1">
    <citation type="journal article" date="2015" name="Nature">
        <title>Complex archaea that bridge the gap between prokaryotes and eukaryotes.</title>
        <authorList>
            <person name="Spang A."/>
            <person name="Saw J.H."/>
            <person name="Jorgensen S.L."/>
            <person name="Zaremba-Niedzwiedzka K."/>
            <person name="Martijn J."/>
            <person name="Lind A.E."/>
            <person name="van Eijk R."/>
            <person name="Schleper C."/>
            <person name="Guy L."/>
            <person name="Ettema T.J."/>
        </authorList>
    </citation>
    <scope>NUCLEOTIDE SEQUENCE</scope>
</reference>
<dbReference type="AlphaFoldDB" id="A0A0F9W387"/>
<comment type="caution">
    <text evidence="1">The sequence shown here is derived from an EMBL/GenBank/DDBJ whole genome shotgun (WGS) entry which is preliminary data.</text>
</comment>
<accession>A0A0F9W387</accession>
<name>A0A0F9W387_9ZZZZ</name>
<proteinExistence type="predicted"/>
<sequence>MMPAPSANQGRRGNIASSLLPGRVITVVKTTNYYDKSQFRKHSGRKKVGFGVGKKDGWQGFGLNMCFFSHPATRAHAGGDTGQEIQIVTTASNACQNQLSCMVRHVSSRLANSVNHCSVFGNSQAKNQRPAWFLPA</sequence>
<dbReference type="EMBL" id="LAZR01000004">
    <property type="protein sequence ID" value="KKO10780.1"/>
    <property type="molecule type" value="Genomic_DNA"/>
</dbReference>
<protein>
    <submittedName>
        <fullName evidence="1">Uncharacterized protein</fullName>
    </submittedName>
</protein>